<dbReference type="Proteomes" id="UP001183414">
    <property type="component" value="Unassembled WGS sequence"/>
</dbReference>
<feature type="transmembrane region" description="Helical" evidence="1">
    <location>
        <begin position="273"/>
        <end position="291"/>
    </location>
</feature>
<sequence length="515" mass="54172">MPLTLRSRANDVSSRMLGGIERVGNKLPHPFILFVHLALLVIVASGVTSLFDVTVENPESGETEPVRSLLTGDGLVYMLTSALDNFVQFPPLGLVVVMMLGIGLAQQVGLIESAVKRVILAAPPRLVTAAVVLTGICGNLASDAAFIVIPPLAALVFRAVGRHPLAGLAAGFTAAGAGFSANFFVAGTDVLLSGISTEAAGIVDSGAEVSPVANWYFMVASVVVLTLIGVFVTEKIVEPRLGTYRAEDEEDDDAAALERSQVTPEQRRGLRNALLASGAYLLLVVACVVPSSSPLRGEGGSLVESPLLDGIVPLLFLLFVVGAVAYGVTVNALRSSGDVPRYMAEAAKNLGGFLVLIFAAAQAIAYFEWSRLGLWVAVNGAELMESLDVSGVGGLVGFSLITLVLSLLIASGSGLWAIEAPIFVPMFMLQDVNPAYVQLAYRIADSSTNCIVPLSPYVAIMLGFIQQYDRRAGLGTLFALVLPYTVAFYLGWMLLFVAWLLLGIPIGPGEALHQS</sequence>
<dbReference type="Pfam" id="PF03806">
    <property type="entry name" value="ABG_transport"/>
    <property type="match status" value="1"/>
</dbReference>
<comment type="caution">
    <text evidence="2">The sequence shown here is derived from an EMBL/GenBank/DDBJ whole genome shotgun (WGS) entry which is preliminary data.</text>
</comment>
<feature type="transmembrane region" description="Helical" evidence="1">
    <location>
        <begin position="86"/>
        <end position="105"/>
    </location>
</feature>
<feature type="transmembrane region" description="Helical" evidence="1">
    <location>
        <begin position="477"/>
        <end position="502"/>
    </location>
</feature>
<protein>
    <submittedName>
        <fullName evidence="2">AbgT family transporter</fullName>
    </submittedName>
</protein>
<feature type="transmembrane region" description="Helical" evidence="1">
    <location>
        <begin position="215"/>
        <end position="233"/>
    </location>
</feature>
<feature type="transmembrane region" description="Helical" evidence="1">
    <location>
        <begin position="350"/>
        <end position="369"/>
    </location>
</feature>
<dbReference type="PANTHER" id="PTHR30282:SF0">
    <property type="entry name" value="P-AMINOBENZOYL-GLUTAMATE TRANSPORT PROTEIN"/>
    <property type="match status" value="1"/>
</dbReference>
<feature type="transmembrane region" description="Helical" evidence="1">
    <location>
        <begin position="31"/>
        <end position="51"/>
    </location>
</feature>
<proteinExistence type="predicted"/>
<evidence type="ECO:0000313" key="3">
    <source>
        <dbReference type="Proteomes" id="UP001183414"/>
    </source>
</evidence>
<accession>A0ABU2NMM2</accession>
<feature type="transmembrane region" description="Helical" evidence="1">
    <location>
        <begin position="389"/>
        <end position="418"/>
    </location>
</feature>
<reference evidence="3" key="1">
    <citation type="submission" date="2023-07" db="EMBL/GenBank/DDBJ databases">
        <title>30 novel species of actinomycetes from the DSMZ collection.</title>
        <authorList>
            <person name="Nouioui I."/>
        </authorList>
    </citation>
    <scope>NUCLEOTIDE SEQUENCE [LARGE SCALE GENOMIC DNA]</scope>
    <source>
        <strain evidence="3">DSM 42041</strain>
    </source>
</reference>
<evidence type="ECO:0000313" key="2">
    <source>
        <dbReference type="EMBL" id="MDT0378193.1"/>
    </source>
</evidence>
<evidence type="ECO:0000256" key="1">
    <source>
        <dbReference type="SAM" id="Phobius"/>
    </source>
</evidence>
<keyword evidence="3" id="KW-1185">Reference proteome</keyword>
<organism evidence="2 3">
    <name type="scientific">Streptomyces hazeniae</name>
    <dbReference type="NCBI Taxonomy" id="3075538"/>
    <lineage>
        <taxon>Bacteria</taxon>
        <taxon>Bacillati</taxon>
        <taxon>Actinomycetota</taxon>
        <taxon>Actinomycetes</taxon>
        <taxon>Kitasatosporales</taxon>
        <taxon>Streptomycetaceae</taxon>
        <taxon>Streptomyces</taxon>
    </lineage>
</organism>
<dbReference type="EMBL" id="JAVREQ010000003">
    <property type="protein sequence ID" value="MDT0378193.1"/>
    <property type="molecule type" value="Genomic_DNA"/>
</dbReference>
<keyword evidence="1" id="KW-0812">Transmembrane</keyword>
<keyword evidence="1" id="KW-0472">Membrane</keyword>
<name>A0ABU2NMM2_9ACTN</name>
<dbReference type="InterPro" id="IPR004697">
    <property type="entry name" value="AbgT"/>
</dbReference>
<feature type="transmembrane region" description="Helical" evidence="1">
    <location>
        <begin position="311"/>
        <end position="329"/>
    </location>
</feature>
<dbReference type="PANTHER" id="PTHR30282">
    <property type="entry name" value="P-AMINOBENZOYL GLUTAMATE TRANSPORTER"/>
    <property type="match status" value="1"/>
</dbReference>
<keyword evidence="1" id="KW-1133">Transmembrane helix</keyword>
<gene>
    <name evidence="2" type="ORF">RM572_05300</name>
</gene>
<dbReference type="RefSeq" id="WP_311672101.1">
    <property type="nucleotide sequence ID" value="NZ_JAVREQ010000003.1"/>
</dbReference>